<feature type="domain" description="HTH deoR-type" evidence="4">
    <location>
        <begin position="2"/>
        <end position="67"/>
    </location>
</feature>
<dbReference type="PROSITE" id="PS00894">
    <property type="entry name" value="HTH_DEOR_1"/>
    <property type="match status" value="1"/>
</dbReference>
<keyword evidence="1" id="KW-0805">Transcription regulation</keyword>
<dbReference type="SMART" id="SM00420">
    <property type="entry name" value="HTH_DEOR"/>
    <property type="match status" value="1"/>
</dbReference>
<dbReference type="InterPro" id="IPR036390">
    <property type="entry name" value="WH_DNA-bd_sf"/>
</dbReference>
<accession>A0A0D0IQQ9</accession>
<dbReference type="EMBL" id="JXSQ01000003">
    <property type="protein sequence ID" value="KIP53362.1"/>
    <property type="molecule type" value="Genomic_DNA"/>
</dbReference>
<reference evidence="5 6" key="1">
    <citation type="submission" date="2015-01" db="EMBL/GenBank/DDBJ databases">
        <title>Draft genome sequence of Leucobacter komagatae strain VKM ST2845.</title>
        <authorList>
            <person name="Karlyshev A.V."/>
            <person name="Kudryashova E.B."/>
        </authorList>
    </citation>
    <scope>NUCLEOTIDE SEQUENCE [LARGE SCALE GENOMIC DNA]</scope>
    <source>
        <strain evidence="5 6">VKM ST2845</strain>
    </source>
</reference>
<dbReference type="GO" id="GO:0003677">
    <property type="term" value="F:DNA binding"/>
    <property type="evidence" value="ECO:0007669"/>
    <property type="project" value="UniProtKB-KW"/>
</dbReference>
<dbReference type="PANTHER" id="PTHR34580">
    <property type="match status" value="1"/>
</dbReference>
<protein>
    <submittedName>
        <fullName evidence="5">Transcriptional regulator</fullName>
    </submittedName>
</protein>
<sequence>MKSDRLVAVLLMLQRREQVTAAEVAKELEVSERTARRDLDALGVAGVPIYSVQGRSGGWRLLGGGRTDLSGLTASETRALFLVAGPAATSAAAGPELKAALRKLVRALPETFRTQAEAAASSLIVDAQPWGATGPTQPPPQFLDPLQDAVIRGVQARLSYVDGAGTETQRVMHPLGLVAKGPHWYLVTHTEAGRRTFRLDRVTGVLPSDDPVDRPENFDLTASWRELTDEAERHRTVVEVHATCAPEGLSFLQTAVGDNLQIGPAAHDGRVPVVIHTPSAYGIAGHLAGLVEWLDITSPDSVREHLATIGAALSNRYAATAGSEATR</sequence>
<evidence type="ECO:0000313" key="6">
    <source>
        <dbReference type="Proteomes" id="UP000032120"/>
    </source>
</evidence>
<dbReference type="Proteomes" id="UP000032120">
    <property type="component" value="Unassembled WGS sequence"/>
</dbReference>
<dbReference type="Pfam" id="PF13280">
    <property type="entry name" value="WYL"/>
    <property type="match status" value="1"/>
</dbReference>
<dbReference type="OrthoDB" id="3171994at2"/>
<comment type="caution">
    <text evidence="5">The sequence shown here is derived from an EMBL/GenBank/DDBJ whole genome shotgun (WGS) entry which is preliminary data.</text>
</comment>
<evidence type="ECO:0000256" key="3">
    <source>
        <dbReference type="ARBA" id="ARBA00023163"/>
    </source>
</evidence>
<dbReference type="PROSITE" id="PS52050">
    <property type="entry name" value="WYL"/>
    <property type="match status" value="1"/>
</dbReference>
<keyword evidence="3" id="KW-0804">Transcription</keyword>
<dbReference type="PROSITE" id="PS51000">
    <property type="entry name" value="HTH_DEOR_2"/>
    <property type="match status" value="1"/>
</dbReference>
<evidence type="ECO:0000313" key="5">
    <source>
        <dbReference type="EMBL" id="KIP53362.1"/>
    </source>
</evidence>
<evidence type="ECO:0000256" key="2">
    <source>
        <dbReference type="ARBA" id="ARBA00023125"/>
    </source>
</evidence>
<dbReference type="InterPro" id="IPR036388">
    <property type="entry name" value="WH-like_DNA-bd_sf"/>
</dbReference>
<dbReference type="InterPro" id="IPR028349">
    <property type="entry name" value="PafC-like"/>
</dbReference>
<dbReference type="InterPro" id="IPR051534">
    <property type="entry name" value="CBASS_pafABC_assoc_protein"/>
</dbReference>
<dbReference type="InterPro" id="IPR026881">
    <property type="entry name" value="WYL_dom"/>
</dbReference>
<evidence type="ECO:0000256" key="1">
    <source>
        <dbReference type="ARBA" id="ARBA00023015"/>
    </source>
</evidence>
<dbReference type="Gene3D" id="1.10.10.10">
    <property type="entry name" value="Winged helix-like DNA-binding domain superfamily/Winged helix DNA-binding domain"/>
    <property type="match status" value="1"/>
</dbReference>
<proteinExistence type="predicted"/>
<gene>
    <name evidence="5" type="ORF">SD72_03815</name>
</gene>
<dbReference type="RefSeq" id="WP_042543094.1">
    <property type="nucleotide sequence ID" value="NZ_JXSQ01000003.1"/>
</dbReference>
<dbReference type="SUPFAM" id="SSF46785">
    <property type="entry name" value="Winged helix' DNA-binding domain"/>
    <property type="match status" value="1"/>
</dbReference>
<dbReference type="InterPro" id="IPR018356">
    <property type="entry name" value="Tscrpt_reg_HTH_DeoR_CS"/>
</dbReference>
<dbReference type="GO" id="GO:0003700">
    <property type="term" value="F:DNA-binding transcription factor activity"/>
    <property type="evidence" value="ECO:0007669"/>
    <property type="project" value="InterPro"/>
</dbReference>
<dbReference type="PANTHER" id="PTHR34580:SF1">
    <property type="entry name" value="PROTEIN PAFC"/>
    <property type="match status" value="1"/>
</dbReference>
<dbReference type="InterPro" id="IPR001034">
    <property type="entry name" value="DeoR_HTH"/>
</dbReference>
<dbReference type="InterPro" id="IPR013196">
    <property type="entry name" value="HTH_11"/>
</dbReference>
<evidence type="ECO:0000259" key="4">
    <source>
        <dbReference type="PROSITE" id="PS51000"/>
    </source>
</evidence>
<organism evidence="5 6">
    <name type="scientific">Leucobacter komagatae</name>
    <dbReference type="NCBI Taxonomy" id="55969"/>
    <lineage>
        <taxon>Bacteria</taxon>
        <taxon>Bacillati</taxon>
        <taxon>Actinomycetota</taxon>
        <taxon>Actinomycetes</taxon>
        <taxon>Micrococcales</taxon>
        <taxon>Microbacteriaceae</taxon>
        <taxon>Leucobacter</taxon>
    </lineage>
</organism>
<dbReference type="AlphaFoldDB" id="A0A0D0IQQ9"/>
<keyword evidence="6" id="KW-1185">Reference proteome</keyword>
<keyword evidence="2" id="KW-0238">DNA-binding</keyword>
<name>A0A0D0IQQ9_9MICO</name>
<dbReference type="Pfam" id="PF08279">
    <property type="entry name" value="HTH_11"/>
    <property type="match status" value="1"/>
</dbReference>
<dbReference type="PIRSF" id="PIRSF016838">
    <property type="entry name" value="PafC"/>
    <property type="match status" value="1"/>
</dbReference>